<evidence type="ECO:0000259" key="1">
    <source>
        <dbReference type="PROSITE" id="PS50801"/>
    </source>
</evidence>
<dbReference type="InterPro" id="IPR002645">
    <property type="entry name" value="STAS_dom"/>
</dbReference>
<dbReference type="RefSeq" id="WP_338889045.1">
    <property type="nucleotide sequence ID" value="NZ_CP147846.1"/>
</dbReference>
<protein>
    <recommendedName>
        <fullName evidence="1">STAS domain-containing protein</fullName>
    </recommendedName>
</protein>
<organism evidence="2 3">
    <name type="scientific">Rhodococcus sovatensis</name>
    <dbReference type="NCBI Taxonomy" id="1805840"/>
    <lineage>
        <taxon>Bacteria</taxon>
        <taxon>Bacillati</taxon>
        <taxon>Actinomycetota</taxon>
        <taxon>Actinomycetes</taxon>
        <taxon>Mycobacteriales</taxon>
        <taxon>Nocardiaceae</taxon>
        <taxon>Rhodococcus</taxon>
    </lineage>
</organism>
<sequence length="301" mass="31794">MPAIGTDVSVGVGAEHRFAMAACKTLSVHIYPNRNFTAGAPAWAHDSDEDSECVTIDLSSTEFIDTLGLVAIAAVAEDAVTQGRAVDLRLPTLLRTRNWLARMHLGQSLQELDIPCNLDSVVESALGDRLLELHRFDSTSPDELAEKVYAILASDNAEEAGELFRSVAEAAANVWEHSGASGGWAALRQKGQGPDRGVEFAVGDCGVGLRASLSKAIPVASDVAAIEHAVQKGVSGTGERNRGLGLAEIAASAQRRDGSLRLFSGRAGGFTLPNGKILARNSLARYPGTLVYATLKFETGR</sequence>
<dbReference type="PROSITE" id="PS50801">
    <property type="entry name" value="STAS"/>
    <property type="match status" value="1"/>
</dbReference>
<feature type="domain" description="STAS" evidence="1">
    <location>
        <begin position="54"/>
        <end position="125"/>
    </location>
</feature>
<proteinExistence type="predicted"/>
<evidence type="ECO:0000313" key="2">
    <source>
        <dbReference type="EMBL" id="WXG68678.1"/>
    </source>
</evidence>
<gene>
    <name evidence="2" type="ORF">WDS16_26415</name>
</gene>
<name>A0ABZ2PNF6_9NOCA</name>
<accession>A0ABZ2PNF6</accession>
<dbReference type="Gene3D" id="3.30.565.10">
    <property type="entry name" value="Histidine kinase-like ATPase, C-terminal domain"/>
    <property type="match status" value="1"/>
</dbReference>
<dbReference type="Proteomes" id="UP001432000">
    <property type="component" value="Chromosome"/>
</dbReference>
<evidence type="ECO:0000313" key="3">
    <source>
        <dbReference type="Proteomes" id="UP001432000"/>
    </source>
</evidence>
<dbReference type="EMBL" id="CP147846">
    <property type="protein sequence ID" value="WXG68678.1"/>
    <property type="molecule type" value="Genomic_DNA"/>
</dbReference>
<dbReference type="InterPro" id="IPR036890">
    <property type="entry name" value="HATPase_C_sf"/>
</dbReference>
<keyword evidence="3" id="KW-1185">Reference proteome</keyword>
<reference evidence="2 3" key="1">
    <citation type="submission" date="2024-03" db="EMBL/GenBank/DDBJ databases">
        <title>Natural products discovery in diverse microorganisms through a two-stage MS feature dereplication strategy.</title>
        <authorList>
            <person name="Zhang R."/>
        </authorList>
    </citation>
    <scope>NUCLEOTIDE SEQUENCE [LARGE SCALE GENOMIC DNA]</scope>
    <source>
        <strain evidence="2 3">18930</strain>
    </source>
</reference>